<feature type="domain" description="GGDEF" evidence="2">
    <location>
        <begin position="57"/>
        <end position="194"/>
    </location>
</feature>
<accession>A0A8T4IJZ4</accession>
<dbReference type="PANTHER" id="PTHR45138:SF9">
    <property type="entry name" value="DIGUANYLATE CYCLASE DGCM-RELATED"/>
    <property type="match status" value="1"/>
</dbReference>
<dbReference type="SMART" id="SM00267">
    <property type="entry name" value="GGDEF"/>
    <property type="match status" value="1"/>
</dbReference>
<gene>
    <name evidence="3" type="ORF">KDA82_06175</name>
</gene>
<dbReference type="InterPro" id="IPR050469">
    <property type="entry name" value="Diguanylate_Cyclase"/>
</dbReference>
<dbReference type="InterPro" id="IPR029787">
    <property type="entry name" value="Nucleotide_cyclase"/>
</dbReference>
<sequence>MSGLLTAAAAAGPLVAAWSAHTVFMRRRLEAARRDPLTGLHTRHAFEKRAARMLGQGPCAVVVIDLDGFKQVNDTFGHAAGDTAIRESGAWLNEWLTVHSPGTGMAARLGGDEFALVVPAADPVTLRSALATLHEWMRVPIDHQGQRLCVGASIGACVVAGNPAPKLPVLLRRADEAMYSAKQNGGGVHVTGQLAPEHASVNGRRDGRDGAHHRASSSSG</sequence>
<dbReference type="GO" id="GO:1902201">
    <property type="term" value="P:negative regulation of bacterial-type flagellum-dependent cell motility"/>
    <property type="evidence" value="ECO:0007669"/>
    <property type="project" value="TreeGrafter"/>
</dbReference>
<dbReference type="Pfam" id="PF00990">
    <property type="entry name" value="GGDEF"/>
    <property type="match status" value="1"/>
</dbReference>
<dbReference type="GO" id="GO:0005886">
    <property type="term" value="C:plasma membrane"/>
    <property type="evidence" value="ECO:0007669"/>
    <property type="project" value="TreeGrafter"/>
</dbReference>
<proteinExistence type="predicted"/>
<organism evidence="3 4">
    <name type="scientific">Streptomyces daliensis</name>
    <dbReference type="NCBI Taxonomy" id="299421"/>
    <lineage>
        <taxon>Bacteria</taxon>
        <taxon>Bacillati</taxon>
        <taxon>Actinomycetota</taxon>
        <taxon>Actinomycetes</taxon>
        <taxon>Kitasatosporales</taxon>
        <taxon>Streptomycetaceae</taxon>
        <taxon>Streptomyces</taxon>
    </lineage>
</organism>
<dbReference type="Gene3D" id="3.30.70.270">
    <property type="match status" value="1"/>
</dbReference>
<dbReference type="EMBL" id="JAGSMN010000119">
    <property type="protein sequence ID" value="MBR7672616.1"/>
    <property type="molecule type" value="Genomic_DNA"/>
</dbReference>
<dbReference type="AlphaFoldDB" id="A0A8T4IJZ4"/>
<dbReference type="CDD" id="cd01949">
    <property type="entry name" value="GGDEF"/>
    <property type="match status" value="1"/>
</dbReference>
<dbReference type="GO" id="GO:0052621">
    <property type="term" value="F:diguanylate cyclase activity"/>
    <property type="evidence" value="ECO:0007669"/>
    <property type="project" value="TreeGrafter"/>
</dbReference>
<dbReference type="SUPFAM" id="SSF55073">
    <property type="entry name" value="Nucleotide cyclase"/>
    <property type="match status" value="1"/>
</dbReference>
<evidence type="ECO:0000313" key="3">
    <source>
        <dbReference type="EMBL" id="MBR7672616.1"/>
    </source>
</evidence>
<dbReference type="InterPro" id="IPR000160">
    <property type="entry name" value="GGDEF_dom"/>
</dbReference>
<evidence type="ECO:0000259" key="2">
    <source>
        <dbReference type="PROSITE" id="PS50887"/>
    </source>
</evidence>
<comment type="caution">
    <text evidence="3">The sequence shown here is derived from an EMBL/GenBank/DDBJ whole genome shotgun (WGS) entry which is preliminary data.</text>
</comment>
<dbReference type="InterPro" id="IPR043128">
    <property type="entry name" value="Rev_trsase/Diguanyl_cyclase"/>
</dbReference>
<dbReference type="NCBIfam" id="TIGR00254">
    <property type="entry name" value="GGDEF"/>
    <property type="match status" value="1"/>
</dbReference>
<name>A0A8T4IJZ4_9ACTN</name>
<reference evidence="3" key="1">
    <citation type="submission" date="2021-04" db="EMBL/GenBank/DDBJ databases">
        <title>Sequencing of actinobacteria type strains.</title>
        <authorList>
            <person name="Nguyen G.-S."/>
            <person name="Wentzel A."/>
        </authorList>
    </citation>
    <scope>NUCLEOTIDE SEQUENCE</scope>
    <source>
        <strain evidence="3">DSM 42095</strain>
    </source>
</reference>
<dbReference type="PROSITE" id="PS50887">
    <property type="entry name" value="GGDEF"/>
    <property type="match status" value="1"/>
</dbReference>
<evidence type="ECO:0000313" key="4">
    <source>
        <dbReference type="Proteomes" id="UP000675554"/>
    </source>
</evidence>
<dbReference type="Proteomes" id="UP000675554">
    <property type="component" value="Unassembled WGS sequence"/>
</dbReference>
<feature type="compositionally biased region" description="Basic and acidic residues" evidence="1">
    <location>
        <begin position="203"/>
        <end position="212"/>
    </location>
</feature>
<feature type="region of interest" description="Disordered" evidence="1">
    <location>
        <begin position="199"/>
        <end position="220"/>
    </location>
</feature>
<protein>
    <submittedName>
        <fullName evidence="3">GGDEF domain-containing protein</fullName>
    </submittedName>
</protein>
<dbReference type="GO" id="GO:0043709">
    <property type="term" value="P:cell adhesion involved in single-species biofilm formation"/>
    <property type="evidence" value="ECO:0007669"/>
    <property type="project" value="TreeGrafter"/>
</dbReference>
<dbReference type="PANTHER" id="PTHR45138">
    <property type="entry name" value="REGULATORY COMPONENTS OF SENSORY TRANSDUCTION SYSTEM"/>
    <property type="match status" value="1"/>
</dbReference>
<evidence type="ECO:0000256" key="1">
    <source>
        <dbReference type="SAM" id="MobiDB-lite"/>
    </source>
</evidence>
<keyword evidence="4" id="KW-1185">Reference proteome</keyword>